<dbReference type="SUPFAM" id="SSF53474">
    <property type="entry name" value="alpha/beta-Hydrolases"/>
    <property type="match status" value="1"/>
</dbReference>
<sequence length="539" mass="60797">MVPVQLLLALLLPLTAVAQFAGLRAHTQEGREARSNHKIYQETRRQLEEQYDFMKRWQNDTYRYKSDKTEPFLVTSLPFVDWDFGELYAGLIPITNNNSEALFFIFAPKVGDPVDEVTIWLNGGPGCSSQEGFWQENGPIIWRAATYQPVPNPYSWNNLTNMLYVDQPIGTGFSIGTVTAKSQEDIADNFVTWFKNFQDTFGIKNNKIHITGESYAGRYVPYISAAMLNQNNTENYDLQGALVYDPCIGEFASGQAMNTVPHIQKYAELWGFNDTYMNELAQQQEACGWNDYINTYLTFPPPGNQPEMYVNYSNPANWSCAFDQLVFYEVFDINACFNPYSINDRCPIPFDPLGMPGDFEYTPAGAFVYPNRDDVKQAIHAPMNVNWSLCGVSPAVFVGDGGPQQGENDESADPIQHVLPQVIEATNRVLVSNGDFDSVILTNTTLLAIQNMTWNGQLGFQSAPNESFVVTEADVQWTTVFDESGLNGLNGPQGVIGVQHYERGLMWVQTFMAGHMQPEFQPRAAYKHLEWVLGRIDQF</sequence>
<dbReference type="GO" id="GO:0006508">
    <property type="term" value="P:proteolysis"/>
    <property type="evidence" value="ECO:0007669"/>
    <property type="project" value="UniProtKB-KW"/>
</dbReference>
<dbReference type="InterPro" id="IPR018202">
    <property type="entry name" value="Ser_caboxypep_ser_AS"/>
</dbReference>
<gene>
    <name evidence="8" type="ORF">EHS24_006921</name>
</gene>
<dbReference type="PANTHER" id="PTHR11802">
    <property type="entry name" value="SERINE PROTEASE FAMILY S10 SERINE CARBOXYPEPTIDASE"/>
    <property type="match status" value="1"/>
</dbReference>
<proteinExistence type="inferred from homology"/>
<evidence type="ECO:0000256" key="5">
    <source>
        <dbReference type="ARBA" id="ARBA00022801"/>
    </source>
</evidence>
<keyword evidence="3 7" id="KW-0645">Protease</keyword>
<dbReference type="AlphaFoldDB" id="A0A427XWT6"/>
<dbReference type="Proteomes" id="UP000279236">
    <property type="component" value="Unassembled WGS sequence"/>
</dbReference>
<accession>A0A427XWT6</accession>
<dbReference type="STRING" id="105984.A0A427XWT6"/>
<evidence type="ECO:0000256" key="1">
    <source>
        <dbReference type="ARBA" id="ARBA00009431"/>
    </source>
</evidence>
<keyword evidence="2 7" id="KW-0121">Carboxypeptidase</keyword>
<keyword evidence="4 7" id="KW-0732">Signal</keyword>
<evidence type="ECO:0000256" key="6">
    <source>
        <dbReference type="ARBA" id="ARBA00023180"/>
    </source>
</evidence>
<comment type="caution">
    <text evidence="8">The sequence shown here is derived from an EMBL/GenBank/DDBJ whole genome shotgun (WGS) entry which is preliminary data.</text>
</comment>
<dbReference type="GO" id="GO:0004185">
    <property type="term" value="F:serine-type carboxypeptidase activity"/>
    <property type="evidence" value="ECO:0007669"/>
    <property type="project" value="UniProtKB-UniRule"/>
</dbReference>
<dbReference type="Gene3D" id="3.40.50.1820">
    <property type="entry name" value="alpha/beta hydrolase"/>
    <property type="match status" value="1"/>
</dbReference>
<feature type="chain" id="PRO_5018815469" description="Carboxypeptidase" evidence="7">
    <location>
        <begin position="19"/>
        <end position="539"/>
    </location>
</feature>
<dbReference type="GeneID" id="39591464"/>
<reference evidence="8 9" key="1">
    <citation type="submission" date="2018-11" db="EMBL/GenBank/DDBJ databases">
        <title>Genome sequence of Apiotrichum porosum DSM 27194.</title>
        <authorList>
            <person name="Aliyu H."/>
            <person name="Gorte O."/>
            <person name="Ochsenreither K."/>
        </authorList>
    </citation>
    <scope>NUCLEOTIDE SEQUENCE [LARGE SCALE GENOMIC DNA]</scope>
    <source>
        <strain evidence="8 9">DSM 27194</strain>
    </source>
</reference>
<dbReference type="Pfam" id="PF00450">
    <property type="entry name" value="Peptidase_S10"/>
    <property type="match status" value="1"/>
</dbReference>
<evidence type="ECO:0000256" key="2">
    <source>
        <dbReference type="ARBA" id="ARBA00022645"/>
    </source>
</evidence>
<dbReference type="InterPro" id="IPR001563">
    <property type="entry name" value="Peptidase_S10"/>
</dbReference>
<dbReference type="PANTHER" id="PTHR11802:SF479">
    <property type="entry name" value="CARBOXYPEPTIDASE"/>
    <property type="match status" value="1"/>
</dbReference>
<keyword evidence="9" id="KW-1185">Reference proteome</keyword>
<protein>
    <recommendedName>
        <fullName evidence="7">Carboxypeptidase</fullName>
        <ecNumber evidence="7">3.4.16.-</ecNumber>
    </recommendedName>
</protein>
<evidence type="ECO:0000256" key="7">
    <source>
        <dbReference type="RuleBase" id="RU361156"/>
    </source>
</evidence>
<evidence type="ECO:0000256" key="3">
    <source>
        <dbReference type="ARBA" id="ARBA00022670"/>
    </source>
</evidence>
<dbReference type="EMBL" id="RSCE01000004">
    <property type="protein sequence ID" value="RSH83251.1"/>
    <property type="molecule type" value="Genomic_DNA"/>
</dbReference>
<feature type="signal peptide" evidence="7">
    <location>
        <begin position="1"/>
        <end position="18"/>
    </location>
</feature>
<evidence type="ECO:0000313" key="9">
    <source>
        <dbReference type="Proteomes" id="UP000279236"/>
    </source>
</evidence>
<dbReference type="RefSeq" id="XP_028477203.1">
    <property type="nucleotide sequence ID" value="XM_028622311.1"/>
</dbReference>
<evidence type="ECO:0000256" key="4">
    <source>
        <dbReference type="ARBA" id="ARBA00022729"/>
    </source>
</evidence>
<dbReference type="FunFam" id="3.40.50.1820:FF:000118">
    <property type="entry name" value="Carboxypeptidase"/>
    <property type="match status" value="1"/>
</dbReference>
<dbReference type="PRINTS" id="PR00724">
    <property type="entry name" value="CRBOXYPTASEC"/>
</dbReference>
<keyword evidence="6" id="KW-0325">Glycoprotein</keyword>
<dbReference type="EC" id="3.4.16.-" evidence="7"/>
<dbReference type="InterPro" id="IPR029058">
    <property type="entry name" value="AB_hydrolase_fold"/>
</dbReference>
<comment type="similarity">
    <text evidence="1 7">Belongs to the peptidase S10 family.</text>
</comment>
<dbReference type="PROSITE" id="PS00131">
    <property type="entry name" value="CARBOXYPEPT_SER_SER"/>
    <property type="match status" value="1"/>
</dbReference>
<organism evidence="8 9">
    <name type="scientific">Apiotrichum porosum</name>
    <dbReference type="NCBI Taxonomy" id="105984"/>
    <lineage>
        <taxon>Eukaryota</taxon>
        <taxon>Fungi</taxon>
        <taxon>Dikarya</taxon>
        <taxon>Basidiomycota</taxon>
        <taxon>Agaricomycotina</taxon>
        <taxon>Tremellomycetes</taxon>
        <taxon>Trichosporonales</taxon>
        <taxon>Trichosporonaceae</taxon>
        <taxon>Apiotrichum</taxon>
    </lineage>
</organism>
<evidence type="ECO:0000313" key="8">
    <source>
        <dbReference type="EMBL" id="RSH83251.1"/>
    </source>
</evidence>
<name>A0A427XWT6_9TREE</name>
<keyword evidence="5 7" id="KW-0378">Hydrolase</keyword>
<dbReference type="OrthoDB" id="443318at2759"/>